<accession>A0A252BXU9</accession>
<proteinExistence type="predicted"/>
<dbReference type="RefSeq" id="WP_143296277.1">
    <property type="nucleotide sequence ID" value="NZ_JOPJ01000004.1"/>
</dbReference>
<evidence type="ECO:0000313" key="2">
    <source>
        <dbReference type="EMBL" id="OUJ13652.1"/>
    </source>
</evidence>
<feature type="region of interest" description="Disordered" evidence="1">
    <location>
        <begin position="1"/>
        <end position="38"/>
    </location>
</feature>
<reference evidence="3" key="1">
    <citation type="submission" date="2014-06" db="EMBL/GenBank/DDBJ databases">
        <authorList>
            <person name="Winans N.J."/>
            <person name="Newell P.D."/>
            <person name="Douglas A.E."/>
        </authorList>
    </citation>
    <scope>NUCLEOTIDE SEQUENCE [LARGE SCALE GENOMIC DNA]</scope>
</reference>
<evidence type="ECO:0000313" key="3">
    <source>
        <dbReference type="Proteomes" id="UP000194931"/>
    </source>
</evidence>
<dbReference type="EMBL" id="JOPJ01000004">
    <property type="protein sequence ID" value="OUJ13652.1"/>
    <property type="molecule type" value="Genomic_DNA"/>
</dbReference>
<organism evidence="2 3">
    <name type="scientific">Acetobacter okinawensis</name>
    <dbReference type="NCBI Taxonomy" id="1076594"/>
    <lineage>
        <taxon>Bacteria</taxon>
        <taxon>Pseudomonadati</taxon>
        <taxon>Pseudomonadota</taxon>
        <taxon>Alphaproteobacteria</taxon>
        <taxon>Acetobacterales</taxon>
        <taxon>Acetobacteraceae</taxon>
        <taxon>Acetobacter</taxon>
    </lineage>
</organism>
<protein>
    <submittedName>
        <fullName evidence="2">Uncharacterized protein</fullName>
    </submittedName>
</protein>
<dbReference type="AlphaFoldDB" id="A0A252BXU9"/>
<sequence length="234" mass="24844">MPDHPAGSEQPEPGARAFPSVPPPIGHPAQAGQPFAPVPRPCHARAIFHRATVPLTTGETHTVRPLRPLLSALLVCLSAGLCIMATQSGPLPPTTQGSRTEHVLYMTTHDGAAQTATTLSRPHGWDEVMHALAQGKPEAAHIVATVLPKADTHTSRTLVRTMRTLLPRQPATVLSASEVNRQAAGSAANICSPVGMSATWRRQATQAVTTVHDIRLATRTQTCLRTLQHTARGA</sequence>
<keyword evidence="3" id="KW-1185">Reference proteome</keyword>
<dbReference type="OrthoDB" id="7225325at2"/>
<name>A0A252BXU9_9PROT</name>
<comment type="caution">
    <text evidence="2">The sequence shown here is derived from an EMBL/GenBank/DDBJ whole genome shotgun (WGS) entry which is preliminary data.</text>
</comment>
<dbReference type="Proteomes" id="UP000194931">
    <property type="component" value="Unassembled WGS sequence"/>
</dbReference>
<gene>
    <name evidence="2" type="ORF">HK26_07845</name>
</gene>
<dbReference type="STRING" id="1236501.GCA_000613865_02455"/>
<evidence type="ECO:0000256" key="1">
    <source>
        <dbReference type="SAM" id="MobiDB-lite"/>
    </source>
</evidence>